<dbReference type="Proteomes" id="UP000688137">
    <property type="component" value="Unassembled WGS sequence"/>
</dbReference>
<protein>
    <submittedName>
        <fullName evidence="1">Uncharacterized protein</fullName>
    </submittedName>
</protein>
<keyword evidence="2" id="KW-1185">Reference proteome</keyword>
<sequence length="110" mass="13349">MITCYLETRKDLKTLVKTKKKMILTQYQQFQIIFIVSFGRGYENHQIEYYEIRNIEKQGFRYSQTQQQSFIKLFQKIIQYQLRTDLIQNLLVLFLSIAGTINNQHFQRSN</sequence>
<gene>
    <name evidence="1" type="ORF">PPRIM_AZ9-3.1.T0430112</name>
</gene>
<comment type="caution">
    <text evidence="1">The sequence shown here is derived from an EMBL/GenBank/DDBJ whole genome shotgun (WGS) entry which is preliminary data.</text>
</comment>
<organism evidence="1 2">
    <name type="scientific">Paramecium primaurelia</name>
    <dbReference type="NCBI Taxonomy" id="5886"/>
    <lineage>
        <taxon>Eukaryota</taxon>
        <taxon>Sar</taxon>
        <taxon>Alveolata</taxon>
        <taxon>Ciliophora</taxon>
        <taxon>Intramacronucleata</taxon>
        <taxon>Oligohymenophorea</taxon>
        <taxon>Peniculida</taxon>
        <taxon>Parameciidae</taxon>
        <taxon>Paramecium</taxon>
    </lineage>
</organism>
<name>A0A8S1LLW6_PARPR</name>
<reference evidence="1" key="1">
    <citation type="submission" date="2021-01" db="EMBL/GenBank/DDBJ databases">
        <authorList>
            <consortium name="Genoscope - CEA"/>
            <person name="William W."/>
        </authorList>
    </citation>
    <scope>NUCLEOTIDE SEQUENCE</scope>
</reference>
<dbReference type="AlphaFoldDB" id="A0A8S1LLW6"/>
<evidence type="ECO:0000313" key="1">
    <source>
        <dbReference type="EMBL" id="CAD8068940.1"/>
    </source>
</evidence>
<proteinExistence type="predicted"/>
<dbReference type="EMBL" id="CAJJDM010000043">
    <property type="protein sequence ID" value="CAD8068940.1"/>
    <property type="molecule type" value="Genomic_DNA"/>
</dbReference>
<accession>A0A8S1LLW6</accession>
<evidence type="ECO:0000313" key="2">
    <source>
        <dbReference type="Proteomes" id="UP000688137"/>
    </source>
</evidence>